<dbReference type="PANTHER" id="PTHR42776">
    <property type="entry name" value="SERINE PEPTIDASE S9 FAMILY MEMBER"/>
    <property type="match status" value="1"/>
</dbReference>
<dbReference type="InterPro" id="IPR045550">
    <property type="entry name" value="AARE_N"/>
</dbReference>
<dbReference type="PANTHER" id="PTHR42776:SF4">
    <property type="entry name" value="ACYLAMINO-ACID-RELEASING ENZYME"/>
    <property type="match status" value="1"/>
</dbReference>
<dbReference type="AlphaFoldDB" id="A0AAD5GRN4"/>
<accession>A0AAD5GRN4</accession>
<feature type="non-terminal residue" evidence="5">
    <location>
        <position position="1"/>
    </location>
</feature>
<feature type="compositionally biased region" description="Basic and acidic residues" evidence="3">
    <location>
        <begin position="60"/>
        <end position="77"/>
    </location>
</feature>
<reference evidence="5" key="1">
    <citation type="submission" date="2022-06" db="EMBL/GenBank/DDBJ databases">
        <title>Uncovering the hologenomic basis of an extraordinary plant invasion.</title>
        <authorList>
            <person name="Bieker V.C."/>
            <person name="Martin M.D."/>
            <person name="Gilbert T."/>
            <person name="Hodgins K."/>
            <person name="Battlay P."/>
            <person name="Petersen B."/>
            <person name="Wilson J."/>
        </authorList>
    </citation>
    <scope>NUCLEOTIDE SEQUENCE</scope>
    <source>
        <strain evidence="5">AA19_3_7</strain>
        <tissue evidence="5">Leaf</tissue>
    </source>
</reference>
<keyword evidence="2" id="KW-0378">Hydrolase</keyword>
<evidence type="ECO:0000256" key="1">
    <source>
        <dbReference type="ARBA" id="ARBA00010040"/>
    </source>
</evidence>
<evidence type="ECO:0000259" key="4">
    <source>
        <dbReference type="Pfam" id="PF19283"/>
    </source>
</evidence>
<proteinExistence type="inferred from homology"/>
<evidence type="ECO:0000313" key="6">
    <source>
        <dbReference type="Proteomes" id="UP001206925"/>
    </source>
</evidence>
<feature type="region of interest" description="Disordered" evidence="3">
    <location>
        <begin position="60"/>
        <end position="80"/>
    </location>
</feature>
<comment type="caution">
    <text evidence="5">The sequence shown here is derived from an EMBL/GenBank/DDBJ whole genome shotgun (WGS) entry which is preliminary data.</text>
</comment>
<name>A0AAD5GRN4_AMBAR</name>
<protein>
    <recommendedName>
        <fullName evidence="4">Acylamino-acid-releasing enzyme N-terminal domain-containing protein</fullName>
    </recommendedName>
</protein>
<evidence type="ECO:0000256" key="2">
    <source>
        <dbReference type="ARBA" id="ARBA00022801"/>
    </source>
</evidence>
<sequence>VPVVMCPEDGCLPGIYCYNLLSKPWLSDGSTMILSSIWDNIEVILSVNVLRKSGRHIEQEGHHNNKQDYRTHKDRQTYKGKHTRKELAADTMTSVNKIMEDIISLGYLCIKNRASFRNVSWLDWCSFSF</sequence>
<organism evidence="5 6">
    <name type="scientific">Ambrosia artemisiifolia</name>
    <name type="common">Common ragweed</name>
    <dbReference type="NCBI Taxonomy" id="4212"/>
    <lineage>
        <taxon>Eukaryota</taxon>
        <taxon>Viridiplantae</taxon>
        <taxon>Streptophyta</taxon>
        <taxon>Embryophyta</taxon>
        <taxon>Tracheophyta</taxon>
        <taxon>Spermatophyta</taxon>
        <taxon>Magnoliopsida</taxon>
        <taxon>eudicotyledons</taxon>
        <taxon>Gunneridae</taxon>
        <taxon>Pentapetalae</taxon>
        <taxon>asterids</taxon>
        <taxon>campanulids</taxon>
        <taxon>Asterales</taxon>
        <taxon>Asteraceae</taxon>
        <taxon>Asteroideae</taxon>
        <taxon>Heliantheae alliance</taxon>
        <taxon>Heliantheae</taxon>
        <taxon>Ambrosia</taxon>
    </lineage>
</organism>
<dbReference type="GO" id="GO:0004252">
    <property type="term" value="F:serine-type endopeptidase activity"/>
    <property type="evidence" value="ECO:0007669"/>
    <property type="project" value="TreeGrafter"/>
</dbReference>
<gene>
    <name evidence="5" type="ORF">M8C21_021739</name>
</gene>
<dbReference type="Proteomes" id="UP001206925">
    <property type="component" value="Unassembled WGS sequence"/>
</dbReference>
<comment type="similarity">
    <text evidence="1">Belongs to the peptidase S9C family.</text>
</comment>
<evidence type="ECO:0000256" key="3">
    <source>
        <dbReference type="SAM" id="MobiDB-lite"/>
    </source>
</evidence>
<dbReference type="Pfam" id="PF19283">
    <property type="entry name" value="APEH_N"/>
    <property type="match status" value="1"/>
</dbReference>
<keyword evidence="6" id="KW-1185">Reference proteome</keyword>
<dbReference type="EMBL" id="JAMZMK010005602">
    <property type="protein sequence ID" value="KAI7752787.1"/>
    <property type="molecule type" value="Genomic_DNA"/>
</dbReference>
<feature type="domain" description="Acylamino-acid-releasing enzyme N-terminal" evidence="4">
    <location>
        <begin position="1"/>
        <end position="51"/>
    </location>
</feature>
<evidence type="ECO:0000313" key="5">
    <source>
        <dbReference type="EMBL" id="KAI7752787.1"/>
    </source>
</evidence>